<dbReference type="Gene3D" id="3.30.200.150">
    <property type="match status" value="1"/>
</dbReference>
<evidence type="ECO:0000259" key="1">
    <source>
        <dbReference type="Pfam" id="PF01636"/>
    </source>
</evidence>
<dbReference type="AlphaFoldDB" id="A0AAV9W781"/>
<dbReference type="SUPFAM" id="SSF56112">
    <property type="entry name" value="Protein kinase-like (PK-like)"/>
    <property type="match status" value="1"/>
</dbReference>
<accession>A0AAV9W781</accession>
<dbReference type="InterPro" id="IPR002575">
    <property type="entry name" value="Aminoglycoside_PTrfase"/>
</dbReference>
<feature type="domain" description="Aminoglycoside phosphotransferase" evidence="1">
    <location>
        <begin position="96"/>
        <end position="276"/>
    </location>
</feature>
<dbReference type="InterPro" id="IPR011009">
    <property type="entry name" value="Kinase-like_dom_sf"/>
</dbReference>
<dbReference type="PANTHER" id="PTHR21310:SF58">
    <property type="entry name" value="AMINOGLYCOSIDE PHOSPHOTRANSFERASE DOMAIN-CONTAINING PROTEIN"/>
    <property type="match status" value="1"/>
</dbReference>
<evidence type="ECO:0000313" key="3">
    <source>
        <dbReference type="Proteomes" id="UP001370758"/>
    </source>
</evidence>
<gene>
    <name evidence="2" type="ORF">TWF481_008007</name>
</gene>
<dbReference type="EMBL" id="JAVHJL010000005">
    <property type="protein sequence ID" value="KAK6502971.1"/>
    <property type="molecule type" value="Genomic_DNA"/>
</dbReference>
<dbReference type="PANTHER" id="PTHR21310">
    <property type="entry name" value="AMINOGLYCOSIDE PHOSPHOTRANSFERASE-RELATED-RELATED"/>
    <property type="match status" value="1"/>
</dbReference>
<dbReference type="CDD" id="cd05120">
    <property type="entry name" value="APH_ChoK_like"/>
    <property type="match status" value="1"/>
</dbReference>
<protein>
    <recommendedName>
        <fullName evidence="1">Aminoglycoside phosphotransferase domain-containing protein</fullName>
    </recommendedName>
</protein>
<dbReference type="Pfam" id="PF01636">
    <property type="entry name" value="APH"/>
    <property type="match status" value="1"/>
</dbReference>
<name>A0AAV9W781_9PEZI</name>
<organism evidence="2 3">
    <name type="scientific">Arthrobotrys musiformis</name>
    <dbReference type="NCBI Taxonomy" id="47236"/>
    <lineage>
        <taxon>Eukaryota</taxon>
        <taxon>Fungi</taxon>
        <taxon>Dikarya</taxon>
        <taxon>Ascomycota</taxon>
        <taxon>Pezizomycotina</taxon>
        <taxon>Orbiliomycetes</taxon>
        <taxon>Orbiliales</taxon>
        <taxon>Orbiliaceae</taxon>
        <taxon>Arthrobotrys</taxon>
    </lineage>
</organism>
<evidence type="ECO:0000313" key="2">
    <source>
        <dbReference type="EMBL" id="KAK6502971.1"/>
    </source>
</evidence>
<dbReference type="Proteomes" id="UP001370758">
    <property type="component" value="Unassembled WGS sequence"/>
</dbReference>
<sequence length="325" mass="36912">MTLQLSHHQTMADDTGRLERLERLRLLKERRPPQAPRQLPNFVEERARAEAISKKENGIPENAINLCPNRGMASKVFYLPDTNTVLKVGCTNLVKQNEAEALRLLGSKTSVPVPKVHEYYEKNGLGFLHMSKIEGTPLSDVWKEWPQEKRDKVISQLRGYIEQWQGITGDFYGAIGGNPCEDGFFTHWSPPSRKILKYGPFASRQEYNAGLVEAIKNSRSLETTSSFPEDLAQKISALQGEEKVFSHGDIYPGNIMVNDDAVITGVIDWEMASFSPKDRDYFEAKHRVRDESWGAALEGCFPEDNKANYELLKELKRTLIIYCGF</sequence>
<proteinExistence type="predicted"/>
<dbReference type="Gene3D" id="3.90.1200.10">
    <property type="match status" value="1"/>
</dbReference>
<dbReference type="InterPro" id="IPR051678">
    <property type="entry name" value="AGP_Transferase"/>
</dbReference>
<keyword evidence="3" id="KW-1185">Reference proteome</keyword>
<comment type="caution">
    <text evidence="2">The sequence shown here is derived from an EMBL/GenBank/DDBJ whole genome shotgun (WGS) entry which is preliminary data.</text>
</comment>
<reference evidence="2 3" key="1">
    <citation type="submission" date="2023-08" db="EMBL/GenBank/DDBJ databases">
        <authorList>
            <person name="Palmer J.M."/>
        </authorList>
    </citation>
    <scope>NUCLEOTIDE SEQUENCE [LARGE SCALE GENOMIC DNA]</scope>
    <source>
        <strain evidence="2 3">TWF481</strain>
    </source>
</reference>